<dbReference type="EMBL" id="CAJOBS010002870">
    <property type="protein sequence ID" value="CAF4837746.1"/>
    <property type="molecule type" value="Genomic_DNA"/>
</dbReference>
<comment type="catalytic activity">
    <reaction evidence="10 12">
        <text>O-phospho-L-threonyl-[protein] + H2O = L-threonyl-[protein] + phosphate</text>
        <dbReference type="Rhea" id="RHEA:47004"/>
        <dbReference type="Rhea" id="RHEA-COMP:11060"/>
        <dbReference type="Rhea" id="RHEA-COMP:11605"/>
        <dbReference type="ChEBI" id="CHEBI:15377"/>
        <dbReference type="ChEBI" id="CHEBI:30013"/>
        <dbReference type="ChEBI" id="CHEBI:43474"/>
        <dbReference type="ChEBI" id="CHEBI:61977"/>
        <dbReference type="EC" id="3.1.3.16"/>
    </reaction>
</comment>
<dbReference type="GO" id="GO:0005634">
    <property type="term" value="C:nucleus"/>
    <property type="evidence" value="ECO:0007669"/>
    <property type="project" value="UniProtKB-SubCell"/>
</dbReference>
<dbReference type="Proteomes" id="UP000663848">
    <property type="component" value="Unassembled WGS sequence"/>
</dbReference>
<evidence type="ECO:0000313" key="16">
    <source>
        <dbReference type="EMBL" id="CAF3347087.1"/>
    </source>
</evidence>
<dbReference type="Proteomes" id="UP000663862">
    <property type="component" value="Unassembled WGS sequence"/>
</dbReference>
<dbReference type="GO" id="GO:0008420">
    <property type="term" value="F:RNA polymerase II CTD heptapeptide repeat phosphatase activity"/>
    <property type="evidence" value="ECO:0007669"/>
    <property type="project" value="UniProtKB-UniRule"/>
</dbReference>
<evidence type="ECO:0000313" key="23">
    <source>
        <dbReference type="EMBL" id="CAF4529064.1"/>
    </source>
</evidence>
<dbReference type="PANTHER" id="PTHR14732">
    <property type="entry name" value="RNA POLYMERASE II SUBUNIT B1 CTD PHOSPHATASE RPAP2-RELATED"/>
    <property type="match status" value="1"/>
</dbReference>
<keyword evidence="6 12" id="KW-0862">Zinc</keyword>
<evidence type="ECO:0000256" key="12">
    <source>
        <dbReference type="RuleBase" id="RU367080"/>
    </source>
</evidence>
<dbReference type="Proteomes" id="UP000663869">
    <property type="component" value="Unassembled WGS sequence"/>
</dbReference>
<dbReference type="Proteomes" id="UP000663833">
    <property type="component" value="Unassembled WGS sequence"/>
</dbReference>
<dbReference type="GO" id="GO:0005737">
    <property type="term" value="C:cytoplasm"/>
    <property type="evidence" value="ECO:0007669"/>
    <property type="project" value="TreeGrafter"/>
</dbReference>
<sequence length="474" mass="54917">MTSVDQTKIDAFRAKIEQRRACEKKAINTCLHLIDEDKVDHETLKNAAILIDQERYRGVNEDRALKKVCGYPVCFKSLPNDIPKHQYYVNVKVNKVIDTTERRLFCSTLCYKSSKYFERQIPTSPVWAREEQQKGNISFKIDLLSNERANEEEHDHSAIISQFNYSQSIPKIPHRRESSSSSSSSDNDDDDDEFEKLQIARDKYYKSRASQSQKPTLVETKLKQVSLPDYIRTDNSTIDFVIVCLYEWITDKTKEYLENNMIKCDTQINPLRYQQLIHKVNIEDIMASDASRAERKLPTIDELRKIKEKNQYELKVKEFFVGKSDKSKEESSSPSAIILPPVDTYSQQAIRLSIVSQKIMTCFKQMFCDDVKQTVSSDLRSALSELLLTFNFSSENVALKSNEWTIVTLFLIHLLTQKLSILSSHLNESKLIQALLNTLNLSSDMIFHIVKYLLEHPIDSQQSSESRMNFEDID</sequence>
<evidence type="ECO:0000256" key="8">
    <source>
        <dbReference type="ARBA" id="ARBA00023242"/>
    </source>
</evidence>
<evidence type="ECO:0000256" key="1">
    <source>
        <dbReference type="ARBA" id="ARBA00004123"/>
    </source>
</evidence>
<evidence type="ECO:0000313" key="24">
    <source>
        <dbReference type="EMBL" id="CAF4837746.1"/>
    </source>
</evidence>
<dbReference type="EMBL" id="CAJOBO010001948">
    <property type="protein sequence ID" value="CAF4420975.1"/>
    <property type="molecule type" value="Genomic_DNA"/>
</dbReference>
<dbReference type="AlphaFoldDB" id="A0A818UVM8"/>
<dbReference type="PROSITE" id="PS51479">
    <property type="entry name" value="ZF_RTR1"/>
    <property type="match status" value="1"/>
</dbReference>
<evidence type="ECO:0000313" key="18">
    <source>
        <dbReference type="EMBL" id="CAF3677988.1"/>
    </source>
</evidence>
<evidence type="ECO:0000313" key="20">
    <source>
        <dbReference type="EMBL" id="CAF4313118.1"/>
    </source>
</evidence>
<evidence type="ECO:0000256" key="2">
    <source>
        <dbReference type="ARBA" id="ARBA00005676"/>
    </source>
</evidence>
<dbReference type="EMBL" id="CAJOBQ010001958">
    <property type="protein sequence ID" value="CAF4529064.1"/>
    <property type="molecule type" value="Genomic_DNA"/>
</dbReference>
<dbReference type="EMBL" id="CAJNYD010001535">
    <property type="protein sequence ID" value="CAF3347087.1"/>
    <property type="molecule type" value="Genomic_DNA"/>
</dbReference>
<dbReference type="OrthoDB" id="2590500at2759"/>
<evidence type="ECO:0000313" key="22">
    <source>
        <dbReference type="EMBL" id="CAF4514792.1"/>
    </source>
</evidence>
<evidence type="ECO:0000256" key="4">
    <source>
        <dbReference type="ARBA" id="ARBA00022771"/>
    </source>
</evidence>
<dbReference type="GO" id="GO:0043175">
    <property type="term" value="F:RNA polymerase core enzyme binding"/>
    <property type="evidence" value="ECO:0007669"/>
    <property type="project" value="UniProtKB-UniRule"/>
</dbReference>
<dbReference type="EMBL" id="CAJNYT010004643">
    <property type="protein sequence ID" value="CAF3677988.1"/>
    <property type="molecule type" value="Genomic_DNA"/>
</dbReference>
<keyword evidence="5 12" id="KW-0378">Hydrolase</keyword>
<evidence type="ECO:0000313" key="26">
    <source>
        <dbReference type="Proteomes" id="UP000663873"/>
    </source>
</evidence>
<evidence type="ECO:0000313" key="15">
    <source>
        <dbReference type="EMBL" id="CAF3318886.1"/>
    </source>
</evidence>
<comment type="catalytic activity">
    <reaction evidence="9 12">
        <text>O-phospho-L-seryl-[protein] + H2O = L-seryl-[protein] + phosphate</text>
        <dbReference type="Rhea" id="RHEA:20629"/>
        <dbReference type="Rhea" id="RHEA-COMP:9863"/>
        <dbReference type="Rhea" id="RHEA-COMP:11604"/>
        <dbReference type="ChEBI" id="CHEBI:15377"/>
        <dbReference type="ChEBI" id="CHEBI:29999"/>
        <dbReference type="ChEBI" id="CHEBI:43474"/>
        <dbReference type="ChEBI" id="CHEBI:83421"/>
        <dbReference type="EC" id="3.1.3.16"/>
    </reaction>
</comment>
<evidence type="ECO:0000256" key="11">
    <source>
        <dbReference type="PROSITE-ProRule" id="PRU00812"/>
    </source>
</evidence>
<reference evidence="19" key="1">
    <citation type="submission" date="2021-02" db="EMBL/GenBank/DDBJ databases">
        <authorList>
            <person name="Nowell W R."/>
        </authorList>
    </citation>
    <scope>NUCLEOTIDE SEQUENCE</scope>
</reference>
<comment type="subcellular location">
    <subcellularLocation>
        <location evidence="1 12">Nucleus</location>
    </subcellularLocation>
</comment>
<dbReference type="Pfam" id="PF04181">
    <property type="entry name" value="RPAP2_Rtr1"/>
    <property type="match status" value="1"/>
</dbReference>
<dbReference type="Proteomes" id="UP000663872">
    <property type="component" value="Unassembled WGS sequence"/>
</dbReference>
<dbReference type="Proteomes" id="UP000663873">
    <property type="component" value="Unassembled WGS sequence"/>
</dbReference>
<evidence type="ECO:0000313" key="17">
    <source>
        <dbReference type="EMBL" id="CAF3461386.1"/>
    </source>
</evidence>
<dbReference type="InterPro" id="IPR038534">
    <property type="entry name" value="Rtr1/RPAP2_sf"/>
</dbReference>
<dbReference type="Proteomes" id="UP000663838">
    <property type="component" value="Unassembled WGS sequence"/>
</dbReference>
<dbReference type="Proteomes" id="UP000663865">
    <property type="component" value="Unassembled WGS sequence"/>
</dbReference>
<organism evidence="19 25">
    <name type="scientific">Rotaria socialis</name>
    <dbReference type="NCBI Taxonomy" id="392032"/>
    <lineage>
        <taxon>Eukaryota</taxon>
        <taxon>Metazoa</taxon>
        <taxon>Spiralia</taxon>
        <taxon>Gnathifera</taxon>
        <taxon>Rotifera</taxon>
        <taxon>Eurotatoria</taxon>
        <taxon>Bdelloidea</taxon>
        <taxon>Philodinida</taxon>
        <taxon>Philodinidae</taxon>
        <taxon>Rotaria</taxon>
    </lineage>
</organism>
<evidence type="ECO:0000256" key="13">
    <source>
        <dbReference type="SAM" id="MobiDB-lite"/>
    </source>
</evidence>
<dbReference type="Proteomes" id="UP000663851">
    <property type="component" value="Unassembled WGS sequence"/>
</dbReference>
<name>A0A818UVM8_9BILA</name>
<keyword evidence="7 12" id="KW-0904">Protein phosphatase</keyword>
<comment type="caution">
    <text evidence="19">The sequence shown here is derived from an EMBL/GenBank/DDBJ whole genome shotgun (WGS) entry which is preliminary data.</text>
</comment>
<accession>A0A818UVM8</accession>
<dbReference type="EMBL" id="CAJOBR010000485">
    <property type="protein sequence ID" value="CAF4514792.1"/>
    <property type="molecule type" value="Genomic_DNA"/>
</dbReference>
<evidence type="ECO:0000256" key="3">
    <source>
        <dbReference type="ARBA" id="ARBA00022723"/>
    </source>
</evidence>
<feature type="region of interest" description="Disordered" evidence="13">
    <location>
        <begin position="171"/>
        <end position="192"/>
    </location>
</feature>
<evidence type="ECO:0000256" key="5">
    <source>
        <dbReference type="ARBA" id="ARBA00022801"/>
    </source>
</evidence>
<dbReference type="EMBL" id="CAJNYV010004887">
    <property type="protein sequence ID" value="CAF3706088.1"/>
    <property type="molecule type" value="Genomic_DNA"/>
</dbReference>
<evidence type="ECO:0000313" key="21">
    <source>
        <dbReference type="EMBL" id="CAF4420975.1"/>
    </source>
</evidence>
<dbReference type="GO" id="GO:0008270">
    <property type="term" value="F:zinc ion binding"/>
    <property type="evidence" value="ECO:0007669"/>
    <property type="project" value="UniProtKB-KW"/>
</dbReference>
<keyword evidence="26" id="KW-1185">Reference proteome</keyword>
<dbReference type="EMBL" id="CAJNXB010003517">
    <property type="protein sequence ID" value="CAF3318886.1"/>
    <property type="molecule type" value="Genomic_DNA"/>
</dbReference>
<comment type="similarity">
    <text evidence="2 11 12">Belongs to the RPAP2 family.</text>
</comment>
<evidence type="ECO:0000313" key="19">
    <source>
        <dbReference type="EMBL" id="CAF3706088.1"/>
    </source>
</evidence>
<evidence type="ECO:0000256" key="9">
    <source>
        <dbReference type="ARBA" id="ARBA00047761"/>
    </source>
</evidence>
<protein>
    <recommendedName>
        <fullName evidence="12">RNA polymerase II subunit B1 CTD phosphatase RPAP2 homolog</fullName>
        <ecNumber evidence="12">3.1.3.16</ecNumber>
    </recommendedName>
</protein>
<dbReference type="EC" id="3.1.3.16" evidence="12"/>
<evidence type="ECO:0000256" key="7">
    <source>
        <dbReference type="ARBA" id="ARBA00022912"/>
    </source>
</evidence>
<dbReference type="InterPro" id="IPR039693">
    <property type="entry name" value="Rtr1/RPAP2"/>
</dbReference>
<dbReference type="EMBL" id="CAJOBP010001809">
    <property type="protein sequence ID" value="CAF4313118.1"/>
    <property type="molecule type" value="Genomic_DNA"/>
</dbReference>
<dbReference type="Gene3D" id="1.25.40.820">
    <property type="match status" value="1"/>
</dbReference>
<proteinExistence type="inferred from homology"/>
<dbReference type="Proteomes" id="UP000663825">
    <property type="component" value="Unassembled WGS sequence"/>
</dbReference>
<dbReference type="EMBL" id="CAJNYU010001726">
    <property type="protein sequence ID" value="CAF3461386.1"/>
    <property type="molecule type" value="Genomic_DNA"/>
</dbReference>
<dbReference type="PANTHER" id="PTHR14732:SF0">
    <property type="entry name" value="RNA POLYMERASE II SUBUNIT B1 CTD PHOSPHATASE RPAP2-RELATED"/>
    <property type="match status" value="1"/>
</dbReference>
<evidence type="ECO:0000313" key="25">
    <source>
        <dbReference type="Proteomes" id="UP000663865"/>
    </source>
</evidence>
<evidence type="ECO:0000256" key="6">
    <source>
        <dbReference type="ARBA" id="ARBA00022833"/>
    </source>
</evidence>
<keyword evidence="4 12" id="KW-0863">Zinc-finger</keyword>
<evidence type="ECO:0000259" key="14">
    <source>
        <dbReference type="PROSITE" id="PS51479"/>
    </source>
</evidence>
<evidence type="ECO:0000256" key="10">
    <source>
        <dbReference type="ARBA" id="ARBA00048336"/>
    </source>
</evidence>
<dbReference type="InterPro" id="IPR007308">
    <property type="entry name" value="Rtr1/RPAP2_dom"/>
</dbReference>
<comment type="function">
    <text evidence="12">Putative RNA polymerase II subunit B1 C-terminal domain (CTD) phosphatase involved in RNA polymerase II transcription regulation.</text>
</comment>
<keyword evidence="8 12" id="KW-0539">Nucleus</keyword>
<gene>
    <name evidence="17" type="ORF">FME351_LOCUS14124</name>
    <name evidence="18" type="ORF">GRG538_LOCUS26827</name>
    <name evidence="21" type="ORF">HFQ381_LOCUS21575</name>
    <name evidence="19" type="ORF">KIK155_LOCUS27001</name>
    <name evidence="16" type="ORF">LUA448_LOCUS12711</name>
    <name evidence="22" type="ORF">QYT958_LOCUS5748</name>
    <name evidence="15" type="ORF">TIS948_LOCUS19995</name>
    <name evidence="24" type="ORF">TOA249_LOCUS25797</name>
    <name evidence="23" type="ORF">TSG867_LOCUS23143</name>
    <name evidence="20" type="ORF">UJA718_LOCUS13391</name>
</gene>
<keyword evidence="3 12" id="KW-0479">Metal-binding</keyword>
<feature type="domain" description="RTR1-type" evidence="14">
    <location>
        <begin position="46"/>
        <end position="130"/>
    </location>
</feature>